<keyword evidence="3" id="KW-0808">Transferase</keyword>
<dbReference type="RefSeq" id="WP_413258274.1">
    <property type="nucleotide sequence ID" value="NZ_JBHFNS010000062.1"/>
</dbReference>
<dbReference type="PANTHER" id="PTHR24363">
    <property type="entry name" value="SERINE/THREONINE PROTEIN KINASE"/>
    <property type="match status" value="1"/>
</dbReference>
<dbReference type="Gene3D" id="1.10.510.10">
    <property type="entry name" value="Transferase(Phosphotransferase) domain 1"/>
    <property type="match status" value="1"/>
</dbReference>
<reference evidence="13 14" key="1">
    <citation type="submission" date="2024-09" db="EMBL/GenBank/DDBJ databases">
        <title>Floridaenema gen nov. (Aerosakkonemataceae, Aerosakkonematales ord. nov., Cyanobacteria) from benthic tropical and subtropical fresh waters, with the description of four new species.</title>
        <authorList>
            <person name="Moretto J.A."/>
            <person name="Berthold D.E."/>
            <person name="Lefler F.W."/>
            <person name="Huang I.-S."/>
            <person name="Laughinghouse H. IV."/>
        </authorList>
    </citation>
    <scope>NUCLEOTIDE SEQUENCE [LARGE SCALE GENOMIC DNA]</scope>
    <source>
        <strain evidence="13 14">BLCC-F154</strain>
    </source>
</reference>
<evidence type="ECO:0000256" key="1">
    <source>
        <dbReference type="ARBA" id="ARBA00012513"/>
    </source>
</evidence>
<sequence>MTLLPDEIVGGQYRIIKKLGQGTFGATYLAEDLRAFGKQCAVKHFNFVSNDPASFNEAKKLFEREANVLLTLTESRNSHIPHFISYFDENKEFYLVQELIDGHTLRDELQQKNKLQEDEVAELLEDMLEVLKFLYKKKIIHRDIKPENLMRRRNDGKLFLIDFGSVKEVVAKLANSSPQNKPTKIFTTGYAPIEQIQGKPTFNSDIYALGVTALEALTGLEPQKLKDPHTGKVFWPSQLKVSDRLVKILEKMVHEDDLIERYQSADAVLHDVKDFRKTQVVSPGGSPSIQTSPVQIVVPGVTGSSSLISRLNTWFKSLPIWLTFGILVSIVVGIAVPVAFVVTRAIMAPRPIVTPDTSSQEPDTSQPRATPDTSSQKAHTSQPTTSPPPPEDKENGTGNSLPPAVNCGPFRKPGQVCPEGQKNTSP</sequence>
<feature type="region of interest" description="Disordered" evidence="10">
    <location>
        <begin position="352"/>
        <end position="426"/>
    </location>
</feature>
<evidence type="ECO:0000256" key="8">
    <source>
        <dbReference type="ARBA" id="ARBA00048679"/>
    </source>
</evidence>
<keyword evidence="11" id="KW-0812">Transmembrane</keyword>
<evidence type="ECO:0000256" key="5">
    <source>
        <dbReference type="ARBA" id="ARBA00022777"/>
    </source>
</evidence>
<keyword evidence="11" id="KW-1133">Transmembrane helix</keyword>
<name>A0ABV4YF19_9CYAN</name>
<dbReference type="GO" id="GO:0016301">
    <property type="term" value="F:kinase activity"/>
    <property type="evidence" value="ECO:0007669"/>
    <property type="project" value="UniProtKB-KW"/>
</dbReference>
<accession>A0ABV4YF19</accession>
<comment type="caution">
    <text evidence="13">The sequence shown here is derived from an EMBL/GenBank/DDBJ whole genome shotgun (WGS) entry which is preliminary data.</text>
</comment>
<evidence type="ECO:0000313" key="13">
    <source>
        <dbReference type="EMBL" id="MFB2936779.1"/>
    </source>
</evidence>
<evidence type="ECO:0000256" key="4">
    <source>
        <dbReference type="ARBA" id="ARBA00022741"/>
    </source>
</evidence>
<evidence type="ECO:0000256" key="7">
    <source>
        <dbReference type="ARBA" id="ARBA00047899"/>
    </source>
</evidence>
<dbReference type="Pfam" id="PF00069">
    <property type="entry name" value="Pkinase"/>
    <property type="match status" value="1"/>
</dbReference>
<dbReference type="EC" id="2.7.11.1" evidence="1"/>
<keyword evidence="6 9" id="KW-0067">ATP-binding</keyword>
<evidence type="ECO:0000256" key="6">
    <source>
        <dbReference type="ARBA" id="ARBA00022840"/>
    </source>
</evidence>
<dbReference type="InterPro" id="IPR000719">
    <property type="entry name" value="Prot_kinase_dom"/>
</dbReference>
<evidence type="ECO:0000256" key="9">
    <source>
        <dbReference type="PROSITE-ProRule" id="PRU10141"/>
    </source>
</evidence>
<keyword evidence="5 13" id="KW-0418">Kinase</keyword>
<comment type="catalytic activity">
    <reaction evidence="7">
        <text>L-threonyl-[protein] + ATP = O-phospho-L-threonyl-[protein] + ADP + H(+)</text>
        <dbReference type="Rhea" id="RHEA:46608"/>
        <dbReference type="Rhea" id="RHEA-COMP:11060"/>
        <dbReference type="Rhea" id="RHEA-COMP:11605"/>
        <dbReference type="ChEBI" id="CHEBI:15378"/>
        <dbReference type="ChEBI" id="CHEBI:30013"/>
        <dbReference type="ChEBI" id="CHEBI:30616"/>
        <dbReference type="ChEBI" id="CHEBI:61977"/>
        <dbReference type="ChEBI" id="CHEBI:456216"/>
        <dbReference type="EC" id="2.7.11.1"/>
    </reaction>
</comment>
<evidence type="ECO:0000256" key="10">
    <source>
        <dbReference type="SAM" id="MobiDB-lite"/>
    </source>
</evidence>
<comment type="catalytic activity">
    <reaction evidence="8">
        <text>L-seryl-[protein] + ATP = O-phospho-L-seryl-[protein] + ADP + H(+)</text>
        <dbReference type="Rhea" id="RHEA:17989"/>
        <dbReference type="Rhea" id="RHEA-COMP:9863"/>
        <dbReference type="Rhea" id="RHEA-COMP:11604"/>
        <dbReference type="ChEBI" id="CHEBI:15378"/>
        <dbReference type="ChEBI" id="CHEBI:29999"/>
        <dbReference type="ChEBI" id="CHEBI:30616"/>
        <dbReference type="ChEBI" id="CHEBI:83421"/>
        <dbReference type="ChEBI" id="CHEBI:456216"/>
        <dbReference type="EC" id="2.7.11.1"/>
    </reaction>
</comment>
<dbReference type="PANTHER" id="PTHR24363:SF0">
    <property type="entry name" value="SERINE_THREONINE KINASE LIKE DOMAIN CONTAINING 1"/>
    <property type="match status" value="1"/>
</dbReference>
<evidence type="ECO:0000313" key="14">
    <source>
        <dbReference type="Proteomes" id="UP001576776"/>
    </source>
</evidence>
<dbReference type="PROSITE" id="PS50011">
    <property type="entry name" value="PROTEIN_KINASE_DOM"/>
    <property type="match status" value="1"/>
</dbReference>
<gene>
    <name evidence="13" type="ORF">ACE1B6_16125</name>
</gene>
<organism evidence="13 14">
    <name type="scientific">Floridaenema fluviatile BLCC-F154</name>
    <dbReference type="NCBI Taxonomy" id="3153640"/>
    <lineage>
        <taxon>Bacteria</taxon>
        <taxon>Bacillati</taxon>
        <taxon>Cyanobacteriota</taxon>
        <taxon>Cyanophyceae</taxon>
        <taxon>Oscillatoriophycideae</taxon>
        <taxon>Aerosakkonematales</taxon>
        <taxon>Aerosakkonemataceae</taxon>
        <taxon>Floridanema</taxon>
        <taxon>Floridanema fluviatile</taxon>
    </lineage>
</organism>
<proteinExistence type="predicted"/>
<dbReference type="InterPro" id="IPR017441">
    <property type="entry name" value="Protein_kinase_ATP_BS"/>
</dbReference>
<evidence type="ECO:0000256" key="11">
    <source>
        <dbReference type="SAM" id="Phobius"/>
    </source>
</evidence>
<dbReference type="InterPro" id="IPR011009">
    <property type="entry name" value="Kinase-like_dom_sf"/>
</dbReference>
<feature type="transmembrane region" description="Helical" evidence="11">
    <location>
        <begin position="318"/>
        <end position="342"/>
    </location>
</feature>
<keyword evidence="2" id="KW-0723">Serine/threonine-protein kinase</keyword>
<feature type="binding site" evidence="9">
    <location>
        <position position="43"/>
    </location>
    <ligand>
        <name>ATP</name>
        <dbReference type="ChEBI" id="CHEBI:30616"/>
    </ligand>
</feature>
<feature type="compositionally biased region" description="Polar residues" evidence="10">
    <location>
        <begin position="355"/>
        <end position="379"/>
    </location>
</feature>
<dbReference type="EMBL" id="JBHFNS010000062">
    <property type="protein sequence ID" value="MFB2936779.1"/>
    <property type="molecule type" value="Genomic_DNA"/>
</dbReference>
<dbReference type="SUPFAM" id="SSF56112">
    <property type="entry name" value="Protein kinase-like (PK-like)"/>
    <property type="match status" value="1"/>
</dbReference>
<keyword evidence="11" id="KW-0472">Membrane</keyword>
<dbReference type="PROSITE" id="PS00107">
    <property type="entry name" value="PROTEIN_KINASE_ATP"/>
    <property type="match status" value="1"/>
</dbReference>
<evidence type="ECO:0000256" key="3">
    <source>
        <dbReference type="ARBA" id="ARBA00022679"/>
    </source>
</evidence>
<keyword evidence="4 9" id="KW-0547">Nucleotide-binding</keyword>
<evidence type="ECO:0000256" key="2">
    <source>
        <dbReference type="ARBA" id="ARBA00022527"/>
    </source>
</evidence>
<dbReference type="SMART" id="SM00220">
    <property type="entry name" value="S_TKc"/>
    <property type="match status" value="1"/>
</dbReference>
<keyword evidence="14" id="KW-1185">Reference proteome</keyword>
<dbReference type="Proteomes" id="UP001576776">
    <property type="component" value="Unassembled WGS sequence"/>
</dbReference>
<dbReference type="CDD" id="cd14014">
    <property type="entry name" value="STKc_PknB_like"/>
    <property type="match status" value="1"/>
</dbReference>
<feature type="domain" description="Protein kinase" evidence="12">
    <location>
        <begin position="13"/>
        <end position="273"/>
    </location>
</feature>
<protein>
    <recommendedName>
        <fullName evidence="1">non-specific serine/threonine protein kinase</fullName>
        <ecNumber evidence="1">2.7.11.1</ecNumber>
    </recommendedName>
</protein>
<evidence type="ECO:0000259" key="12">
    <source>
        <dbReference type="PROSITE" id="PS50011"/>
    </source>
</evidence>